<feature type="region of interest" description="Disordered" evidence="1">
    <location>
        <begin position="47"/>
        <end position="79"/>
    </location>
</feature>
<comment type="caution">
    <text evidence="2">The sequence shown here is derived from an EMBL/GenBank/DDBJ whole genome shotgun (WGS) entry which is preliminary data.</text>
</comment>
<gene>
    <name evidence="2" type="ORF">DPX16_20039</name>
</gene>
<keyword evidence="3" id="KW-1185">Reference proteome</keyword>
<reference evidence="2 3" key="1">
    <citation type="submission" date="2018-10" db="EMBL/GenBank/DDBJ databases">
        <title>Genome assembly for a Yunnan-Guizhou Plateau 3E fish, Anabarilius grahami (Regan), and its evolutionary and genetic applications.</title>
        <authorList>
            <person name="Jiang W."/>
        </authorList>
    </citation>
    <scope>NUCLEOTIDE SEQUENCE [LARGE SCALE GENOMIC DNA]</scope>
    <source>
        <strain evidence="2">AG-KIZ</strain>
        <tissue evidence="2">Muscle</tissue>
    </source>
</reference>
<evidence type="ECO:0000256" key="1">
    <source>
        <dbReference type="SAM" id="MobiDB-lite"/>
    </source>
</evidence>
<feature type="compositionally biased region" description="Polar residues" evidence="1">
    <location>
        <begin position="52"/>
        <end position="77"/>
    </location>
</feature>
<dbReference type="Proteomes" id="UP000281406">
    <property type="component" value="Unassembled WGS sequence"/>
</dbReference>
<sequence length="144" mass="15906">MERRRVYPSYHSARQYIVDTLVDGEQSGAGEGRSFLSDVGKAYVRSFPPQGSDVTNPPTSSRRATHISSNLTGTSLGSEPGECLRDTLTLVKTLEHSPEHEILCDFTLAENRPECSRAAFHSTFRHALANFPKHFPSGESLPPF</sequence>
<evidence type="ECO:0000313" key="3">
    <source>
        <dbReference type="Proteomes" id="UP000281406"/>
    </source>
</evidence>
<accession>A0A3N0XQK3</accession>
<organism evidence="2 3">
    <name type="scientific">Anabarilius grahami</name>
    <name type="common">Kanglang fish</name>
    <name type="synonym">Barilius grahami</name>
    <dbReference type="NCBI Taxonomy" id="495550"/>
    <lineage>
        <taxon>Eukaryota</taxon>
        <taxon>Metazoa</taxon>
        <taxon>Chordata</taxon>
        <taxon>Craniata</taxon>
        <taxon>Vertebrata</taxon>
        <taxon>Euteleostomi</taxon>
        <taxon>Actinopterygii</taxon>
        <taxon>Neopterygii</taxon>
        <taxon>Teleostei</taxon>
        <taxon>Ostariophysi</taxon>
        <taxon>Cypriniformes</taxon>
        <taxon>Xenocyprididae</taxon>
        <taxon>Xenocypridinae</taxon>
        <taxon>Xenocypridinae incertae sedis</taxon>
        <taxon>Anabarilius</taxon>
    </lineage>
</organism>
<dbReference type="AlphaFoldDB" id="A0A3N0XQK3"/>
<dbReference type="EMBL" id="RJVU01063416">
    <property type="protein sequence ID" value="ROJ25226.1"/>
    <property type="molecule type" value="Genomic_DNA"/>
</dbReference>
<name>A0A3N0XQK3_ANAGA</name>
<protein>
    <submittedName>
        <fullName evidence="2">Uncharacterized protein</fullName>
    </submittedName>
</protein>
<proteinExistence type="predicted"/>
<evidence type="ECO:0000313" key="2">
    <source>
        <dbReference type="EMBL" id="ROJ25226.1"/>
    </source>
</evidence>